<dbReference type="SUPFAM" id="SSF158472">
    <property type="entry name" value="HAMP domain-like"/>
    <property type="match status" value="1"/>
</dbReference>
<dbReference type="InterPro" id="IPR036890">
    <property type="entry name" value="HATPase_C_sf"/>
</dbReference>
<evidence type="ECO:0000256" key="11">
    <source>
        <dbReference type="ARBA" id="ARBA00023012"/>
    </source>
</evidence>
<proteinExistence type="predicted"/>
<evidence type="ECO:0000259" key="16">
    <source>
        <dbReference type="PROSITE" id="PS50112"/>
    </source>
</evidence>
<comment type="caution">
    <text evidence="19">The sequence shown here is derived from an EMBL/GenBank/DDBJ whole genome shotgun (WGS) entry which is preliminary data.</text>
</comment>
<dbReference type="SMART" id="SM00388">
    <property type="entry name" value="HisKA"/>
    <property type="match status" value="1"/>
</dbReference>
<dbReference type="InterPro" id="IPR050351">
    <property type="entry name" value="BphY/WalK/GraS-like"/>
</dbReference>
<dbReference type="CDD" id="cd00130">
    <property type="entry name" value="PAS"/>
    <property type="match status" value="1"/>
</dbReference>
<evidence type="ECO:0000256" key="6">
    <source>
        <dbReference type="ARBA" id="ARBA00022692"/>
    </source>
</evidence>
<dbReference type="PROSITE" id="PS50109">
    <property type="entry name" value="HIS_KIN"/>
    <property type="match status" value="1"/>
</dbReference>
<dbReference type="GO" id="GO:0000155">
    <property type="term" value="F:phosphorelay sensor kinase activity"/>
    <property type="evidence" value="ECO:0007669"/>
    <property type="project" value="InterPro"/>
</dbReference>
<evidence type="ECO:0000256" key="5">
    <source>
        <dbReference type="ARBA" id="ARBA00022679"/>
    </source>
</evidence>
<evidence type="ECO:0000256" key="8">
    <source>
        <dbReference type="ARBA" id="ARBA00022777"/>
    </source>
</evidence>
<dbReference type="InterPro" id="IPR013656">
    <property type="entry name" value="PAS_4"/>
</dbReference>
<gene>
    <name evidence="19" type="ORF">DAMNIGENAA_06180</name>
</gene>
<dbReference type="CDD" id="cd00082">
    <property type="entry name" value="HisKA"/>
    <property type="match status" value="1"/>
</dbReference>
<dbReference type="InterPro" id="IPR005467">
    <property type="entry name" value="His_kinase_dom"/>
</dbReference>
<dbReference type="InterPro" id="IPR000014">
    <property type="entry name" value="PAS"/>
</dbReference>
<dbReference type="InterPro" id="IPR003594">
    <property type="entry name" value="HATPase_dom"/>
</dbReference>
<evidence type="ECO:0000259" key="15">
    <source>
        <dbReference type="PROSITE" id="PS50109"/>
    </source>
</evidence>
<keyword evidence="8" id="KW-0418">Kinase</keyword>
<evidence type="ECO:0000256" key="10">
    <source>
        <dbReference type="ARBA" id="ARBA00022989"/>
    </source>
</evidence>
<dbReference type="EMBL" id="BSDR01000001">
    <property type="protein sequence ID" value="GLI33185.1"/>
    <property type="molecule type" value="Genomic_DNA"/>
</dbReference>
<feature type="domain" description="PAC" evidence="17">
    <location>
        <begin position="343"/>
        <end position="394"/>
    </location>
</feature>
<dbReference type="SMART" id="SM00091">
    <property type="entry name" value="PAS"/>
    <property type="match status" value="1"/>
</dbReference>
<evidence type="ECO:0000313" key="19">
    <source>
        <dbReference type="EMBL" id="GLI33185.1"/>
    </source>
</evidence>
<keyword evidence="6 14" id="KW-0812">Transmembrane</keyword>
<feature type="domain" description="Histidine kinase" evidence="15">
    <location>
        <begin position="407"/>
        <end position="626"/>
    </location>
</feature>
<feature type="domain" description="HAMP" evidence="18">
    <location>
        <begin position="207"/>
        <end position="259"/>
    </location>
</feature>
<dbReference type="Pfam" id="PF00512">
    <property type="entry name" value="HisKA"/>
    <property type="match status" value="1"/>
</dbReference>
<evidence type="ECO:0000256" key="2">
    <source>
        <dbReference type="ARBA" id="ARBA00004141"/>
    </source>
</evidence>
<keyword evidence="10 14" id="KW-1133">Transmembrane helix</keyword>
<dbReference type="PROSITE" id="PS50112">
    <property type="entry name" value="PAS"/>
    <property type="match status" value="1"/>
</dbReference>
<dbReference type="GO" id="GO:0016020">
    <property type="term" value="C:membrane"/>
    <property type="evidence" value="ECO:0007669"/>
    <property type="project" value="UniProtKB-SubCell"/>
</dbReference>
<evidence type="ECO:0000259" key="17">
    <source>
        <dbReference type="PROSITE" id="PS50113"/>
    </source>
</evidence>
<dbReference type="SMART" id="SM00304">
    <property type="entry name" value="HAMP"/>
    <property type="match status" value="1"/>
</dbReference>
<dbReference type="Gene3D" id="3.30.565.10">
    <property type="entry name" value="Histidine kinase-like ATPase, C-terminal domain"/>
    <property type="match status" value="1"/>
</dbReference>
<comment type="catalytic activity">
    <reaction evidence="1">
        <text>ATP + protein L-histidine = ADP + protein N-phospho-L-histidine.</text>
        <dbReference type="EC" id="2.7.13.3"/>
    </reaction>
</comment>
<evidence type="ECO:0000256" key="14">
    <source>
        <dbReference type="SAM" id="Phobius"/>
    </source>
</evidence>
<keyword evidence="20" id="KW-1185">Reference proteome</keyword>
<dbReference type="PROSITE" id="PS50113">
    <property type="entry name" value="PAC"/>
    <property type="match status" value="1"/>
</dbReference>
<sequence length="633" mass="70790">MQNSPLKIRILKSPRYIPLRFRFILLSSFLLILLLGTITAFLVAQQSRSIRSQVERKGLAIAQSLAATSKVALVTYNYISLEQSANEASKDPDIISVIIHDKEGRVAGYSGRVDLQGKFLDDEESRKAVSATEPLAQQEILENLKKPVLDTVVPVYVPGSDLRWGTVRVILSLEPMYHQLRLTQLIIFAIGTVALLFGILVSSLVARRITRPLGYLTQATLEAAQGNLDQKIDVRTGDEVEVLASNFSKMIKEILVQKQQLENQLEEIRHLQRYTEKLLTTMNDGLLSVNHGGAVATVNPAACRLLGIDPGIERGTSATEVLEHVPELLEYIQSKLESPVGATQQQIRLTKRAETRVILASCSPLLKRDGTLEELITNLHDITELKKLEARIRQTERLAALGTLAAGMAHEIRNPLSAIKTFVQLLPRKLEKPGFLEKFNRTVPRELERINRLVDDLLELSRDPRYRFDWVDIKSLLQQCAELFEMDFRAADIRFELQFSSDIPLVRADADQLVKAFQNLIRNAVQAMLGGGFLKVEASSVLDKQKEDEYQHHGGWVCIRFKDTGPGIHAEDFKHIFNPFFTTKDSGTGLGLAITHKVITEHGGHIDVTSSVGAGTCFSVYLPHEKLDRKAFS</sequence>
<organism evidence="19 20">
    <name type="scientific">Desulforhabdus amnigena</name>
    <dbReference type="NCBI Taxonomy" id="40218"/>
    <lineage>
        <taxon>Bacteria</taxon>
        <taxon>Pseudomonadati</taxon>
        <taxon>Thermodesulfobacteriota</taxon>
        <taxon>Syntrophobacteria</taxon>
        <taxon>Syntrophobacterales</taxon>
        <taxon>Syntrophobacteraceae</taxon>
        <taxon>Desulforhabdus</taxon>
    </lineage>
</organism>
<keyword evidence="7" id="KW-0547">Nucleotide-binding</keyword>
<dbReference type="CDD" id="cd06225">
    <property type="entry name" value="HAMP"/>
    <property type="match status" value="1"/>
</dbReference>
<keyword evidence="11" id="KW-0902">Two-component regulatory system</keyword>
<dbReference type="PANTHER" id="PTHR42878">
    <property type="entry name" value="TWO-COMPONENT HISTIDINE KINASE"/>
    <property type="match status" value="1"/>
</dbReference>
<dbReference type="InterPro" id="IPR003661">
    <property type="entry name" value="HisK_dim/P_dom"/>
</dbReference>
<evidence type="ECO:0000256" key="3">
    <source>
        <dbReference type="ARBA" id="ARBA00012438"/>
    </source>
</evidence>
<dbReference type="PRINTS" id="PR00344">
    <property type="entry name" value="BCTRLSENSOR"/>
</dbReference>
<dbReference type="SUPFAM" id="SSF55874">
    <property type="entry name" value="ATPase domain of HSP90 chaperone/DNA topoisomerase II/histidine kinase"/>
    <property type="match status" value="1"/>
</dbReference>
<feature type="coiled-coil region" evidence="13">
    <location>
        <begin position="244"/>
        <end position="271"/>
    </location>
</feature>
<dbReference type="Pfam" id="PF08448">
    <property type="entry name" value="PAS_4"/>
    <property type="match status" value="1"/>
</dbReference>
<comment type="subcellular location">
    <subcellularLocation>
        <location evidence="2">Membrane</location>
        <topology evidence="2">Multi-pass membrane protein</topology>
    </subcellularLocation>
</comment>
<dbReference type="GO" id="GO:0005524">
    <property type="term" value="F:ATP binding"/>
    <property type="evidence" value="ECO:0007669"/>
    <property type="project" value="UniProtKB-KW"/>
</dbReference>
<dbReference type="Gene3D" id="3.30.450.20">
    <property type="entry name" value="PAS domain"/>
    <property type="match status" value="1"/>
</dbReference>
<keyword evidence="9" id="KW-0067">ATP-binding</keyword>
<dbReference type="CDD" id="cd00075">
    <property type="entry name" value="HATPase"/>
    <property type="match status" value="1"/>
</dbReference>
<dbReference type="AlphaFoldDB" id="A0A9W6FT77"/>
<feature type="transmembrane region" description="Helical" evidence="14">
    <location>
        <begin position="185"/>
        <end position="206"/>
    </location>
</feature>
<keyword evidence="5" id="KW-0808">Transferase</keyword>
<dbReference type="InterPro" id="IPR003660">
    <property type="entry name" value="HAMP_dom"/>
</dbReference>
<keyword evidence="12 14" id="KW-0472">Membrane</keyword>
<evidence type="ECO:0000256" key="4">
    <source>
        <dbReference type="ARBA" id="ARBA00022553"/>
    </source>
</evidence>
<dbReference type="GO" id="GO:0007234">
    <property type="term" value="P:osmosensory signaling via phosphorelay pathway"/>
    <property type="evidence" value="ECO:0007669"/>
    <property type="project" value="TreeGrafter"/>
</dbReference>
<dbReference type="InterPro" id="IPR035965">
    <property type="entry name" value="PAS-like_dom_sf"/>
</dbReference>
<dbReference type="PROSITE" id="PS50885">
    <property type="entry name" value="HAMP"/>
    <property type="match status" value="1"/>
</dbReference>
<dbReference type="InterPro" id="IPR004358">
    <property type="entry name" value="Sig_transdc_His_kin-like_C"/>
</dbReference>
<reference evidence="19" key="1">
    <citation type="submission" date="2022-12" db="EMBL/GenBank/DDBJ databases">
        <title>Reference genome sequencing for broad-spectrum identification of bacterial and archaeal isolates by mass spectrometry.</title>
        <authorList>
            <person name="Sekiguchi Y."/>
            <person name="Tourlousse D.M."/>
        </authorList>
    </citation>
    <scope>NUCLEOTIDE SEQUENCE</scope>
    <source>
        <strain evidence="19">ASRB1</strain>
    </source>
</reference>
<keyword evidence="13" id="KW-0175">Coiled coil</keyword>
<dbReference type="EC" id="2.7.13.3" evidence="3"/>
<dbReference type="GO" id="GO:0030295">
    <property type="term" value="F:protein kinase activator activity"/>
    <property type="evidence" value="ECO:0007669"/>
    <property type="project" value="TreeGrafter"/>
</dbReference>
<feature type="domain" description="PAS" evidence="16">
    <location>
        <begin position="271"/>
        <end position="310"/>
    </location>
</feature>
<evidence type="ECO:0000256" key="9">
    <source>
        <dbReference type="ARBA" id="ARBA00022840"/>
    </source>
</evidence>
<protein>
    <recommendedName>
        <fullName evidence="3">histidine kinase</fullName>
        <ecNumber evidence="3">2.7.13.3</ecNumber>
    </recommendedName>
</protein>
<dbReference type="SMART" id="SM00387">
    <property type="entry name" value="HATPase_c"/>
    <property type="match status" value="1"/>
</dbReference>
<evidence type="ECO:0000313" key="20">
    <source>
        <dbReference type="Proteomes" id="UP001144372"/>
    </source>
</evidence>
<dbReference type="InterPro" id="IPR036097">
    <property type="entry name" value="HisK_dim/P_sf"/>
</dbReference>
<dbReference type="NCBIfam" id="TIGR00229">
    <property type="entry name" value="sensory_box"/>
    <property type="match status" value="1"/>
</dbReference>
<accession>A0A9W6FT77</accession>
<dbReference type="PANTHER" id="PTHR42878:SF7">
    <property type="entry name" value="SENSOR HISTIDINE KINASE GLRK"/>
    <property type="match status" value="1"/>
</dbReference>
<dbReference type="InterPro" id="IPR000700">
    <property type="entry name" value="PAS-assoc_C"/>
</dbReference>
<dbReference type="Gene3D" id="1.10.287.130">
    <property type="match status" value="1"/>
</dbReference>
<dbReference type="Gene3D" id="6.10.340.10">
    <property type="match status" value="1"/>
</dbReference>
<dbReference type="Pfam" id="PF02518">
    <property type="entry name" value="HATPase_c"/>
    <property type="match status" value="1"/>
</dbReference>
<dbReference type="GO" id="GO:0000156">
    <property type="term" value="F:phosphorelay response regulator activity"/>
    <property type="evidence" value="ECO:0007669"/>
    <property type="project" value="TreeGrafter"/>
</dbReference>
<dbReference type="Pfam" id="PF00672">
    <property type="entry name" value="HAMP"/>
    <property type="match status" value="1"/>
</dbReference>
<evidence type="ECO:0000256" key="12">
    <source>
        <dbReference type="ARBA" id="ARBA00023136"/>
    </source>
</evidence>
<evidence type="ECO:0000256" key="13">
    <source>
        <dbReference type="SAM" id="Coils"/>
    </source>
</evidence>
<keyword evidence="4" id="KW-0597">Phosphoprotein</keyword>
<dbReference type="SUPFAM" id="SSF55785">
    <property type="entry name" value="PYP-like sensor domain (PAS domain)"/>
    <property type="match status" value="1"/>
</dbReference>
<dbReference type="SUPFAM" id="SSF47384">
    <property type="entry name" value="Homodimeric domain of signal transducing histidine kinase"/>
    <property type="match status" value="1"/>
</dbReference>
<evidence type="ECO:0000256" key="7">
    <source>
        <dbReference type="ARBA" id="ARBA00022741"/>
    </source>
</evidence>
<evidence type="ECO:0000259" key="18">
    <source>
        <dbReference type="PROSITE" id="PS50885"/>
    </source>
</evidence>
<dbReference type="RefSeq" id="WP_281792200.1">
    <property type="nucleotide sequence ID" value="NZ_BSDR01000001.1"/>
</dbReference>
<name>A0A9W6FT77_9BACT</name>
<evidence type="ECO:0000256" key="1">
    <source>
        <dbReference type="ARBA" id="ARBA00000085"/>
    </source>
</evidence>
<feature type="transmembrane region" description="Helical" evidence="14">
    <location>
        <begin position="21"/>
        <end position="44"/>
    </location>
</feature>
<dbReference type="Proteomes" id="UP001144372">
    <property type="component" value="Unassembled WGS sequence"/>
</dbReference>